<dbReference type="AlphaFoldDB" id="A0A8D9BU99"/>
<protein>
    <submittedName>
        <fullName evidence="1">Uncharacterized protein</fullName>
    </submittedName>
</protein>
<dbReference type="EMBL" id="HBUF01677708">
    <property type="protein sequence ID" value="CAG6791735.1"/>
    <property type="molecule type" value="Transcribed_RNA"/>
</dbReference>
<dbReference type="EMBL" id="HBUF01677709">
    <property type="protein sequence ID" value="CAG6791738.1"/>
    <property type="molecule type" value="Transcribed_RNA"/>
</dbReference>
<evidence type="ECO:0000313" key="1">
    <source>
        <dbReference type="EMBL" id="CAG6791735.1"/>
    </source>
</evidence>
<name>A0A8D9BU99_9HEMI</name>
<dbReference type="EMBL" id="HBUF01677707">
    <property type="protein sequence ID" value="CAG6791732.1"/>
    <property type="molecule type" value="Transcribed_RNA"/>
</dbReference>
<organism evidence="1">
    <name type="scientific">Cacopsylla melanoneura</name>
    <dbReference type="NCBI Taxonomy" id="428564"/>
    <lineage>
        <taxon>Eukaryota</taxon>
        <taxon>Metazoa</taxon>
        <taxon>Ecdysozoa</taxon>
        <taxon>Arthropoda</taxon>
        <taxon>Hexapoda</taxon>
        <taxon>Insecta</taxon>
        <taxon>Pterygota</taxon>
        <taxon>Neoptera</taxon>
        <taxon>Paraneoptera</taxon>
        <taxon>Hemiptera</taxon>
        <taxon>Sternorrhyncha</taxon>
        <taxon>Psylloidea</taxon>
        <taxon>Psyllidae</taxon>
        <taxon>Psyllinae</taxon>
        <taxon>Cacopsylla</taxon>
    </lineage>
</organism>
<sequence length="170" mass="18613">MPVTVFERNESGAANASNGFLAGVAPFSKQFTKAICAEWLVITRRETLSCQRRATIGTREAFSMPGFVFIGDSTTGYDLVAFDTTGCEFLLITVGTVDLLFSWDETLGTNRSFANYTSETFLVPLSGLVFHFFGSSFEYFRTVIAARCKLSVIAATAIDLLSFGTKLFVD</sequence>
<reference evidence="1" key="1">
    <citation type="submission" date="2021-05" db="EMBL/GenBank/DDBJ databases">
        <authorList>
            <person name="Alioto T."/>
            <person name="Alioto T."/>
            <person name="Gomez Garrido J."/>
        </authorList>
    </citation>
    <scope>NUCLEOTIDE SEQUENCE</scope>
</reference>
<proteinExistence type="predicted"/>
<dbReference type="EMBL" id="HBUF01677706">
    <property type="protein sequence ID" value="CAG6791730.1"/>
    <property type="molecule type" value="Transcribed_RNA"/>
</dbReference>
<accession>A0A8D9BU99</accession>